<dbReference type="RefSeq" id="WP_197941994.1">
    <property type="nucleotide sequence ID" value="NZ_JAECSB010000085.1"/>
</dbReference>
<accession>A0A8I0ZVN7</accession>
<comment type="caution">
    <text evidence="1">The sequence shown here is derived from an EMBL/GenBank/DDBJ whole genome shotgun (WGS) entry which is preliminary data.</text>
</comment>
<proteinExistence type="predicted"/>
<evidence type="ECO:0000313" key="1">
    <source>
        <dbReference type="EMBL" id="MBH5146350.1"/>
    </source>
</evidence>
<dbReference type="AlphaFoldDB" id="A0A8I0ZVN7"/>
<evidence type="ECO:0000313" key="2">
    <source>
        <dbReference type="Proteomes" id="UP000627573"/>
    </source>
</evidence>
<organism evidence="1 2">
    <name type="scientific">Rhodococcus erythropolis</name>
    <name type="common">Arthrobacter picolinophilus</name>
    <dbReference type="NCBI Taxonomy" id="1833"/>
    <lineage>
        <taxon>Bacteria</taxon>
        <taxon>Bacillati</taxon>
        <taxon>Actinomycetota</taxon>
        <taxon>Actinomycetes</taxon>
        <taxon>Mycobacteriales</taxon>
        <taxon>Nocardiaceae</taxon>
        <taxon>Rhodococcus</taxon>
        <taxon>Rhodococcus erythropolis group</taxon>
    </lineage>
</organism>
<reference evidence="1 2" key="1">
    <citation type="submission" date="2020-12" db="EMBL/GenBank/DDBJ databases">
        <title>Draft genome sequence of furan degrading bacterial strain FUR100.</title>
        <authorList>
            <person name="Woiski C."/>
        </authorList>
    </citation>
    <scope>NUCLEOTIDE SEQUENCE [LARGE SCALE GENOMIC DNA]</scope>
    <source>
        <strain evidence="1 2">FUR100</strain>
    </source>
</reference>
<gene>
    <name evidence="1" type="ORF">I3517_27475</name>
</gene>
<dbReference type="EMBL" id="JAECSB010000085">
    <property type="protein sequence ID" value="MBH5146350.1"/>
    <property type="molecule type" value="Genomic_DNA"/>
</dbReference>
<dbReference type="Proteomes" id="UP000627573">
    <property type="component" value="Unassembled WGS sequence"/>
</dbReference>
<name>A0A8I0ZVN7_RHOER</name>
<keyword evidence="2" id="KW-1185">Reference proteome</keyword>
<sequence>MATGIGKFYGLFFKSLLNKEVDFDTDTIKVVLCTSAYSPNQDTHQYYSHVTNEITGTGYTAGGLTLVGAVVSYDAATNKIKLDADDASWPDATLTARHAVIFDNTPSTAATKPLIAFVTFTGVDGVTPTDISATAAPFQLLWDSAGIANITVA</sequence>
<protein>
    <submittedName>
        <fullName evidence="1">Uncharacterized protein</fullName>
    </submittedName>
</protein>